<dbReference type="EMBL" id="CM008046">
    <property type="protein sequence ID" value="PVH65601.1"/>
    <property type="molecule type" value="Genomic_DNA"/>
</dbReference>
<sequence>MLACKMPSIFLKAKNRANKNVCTRVRCCCFFSSLPSICIIVWPLQPLLAPKLS</sequence>
<proteinExistence type="predicted"/>
<name>A0A2T8KTU1_9POAL</name>
<evidence type="ECO:0000313" key="2">
    <source>
        <dbReference type="EMBL" id="PVH65601.1"/>
    </source>
</evidence>
<evidence type="ECO:0000256" key="1">
    <source>
        <dbReference type="SAM" id="Phobius"/>
    </source>
</evidence>
<gene>
    <name evidence="2" type="ORF">PAHAL_1G035000</name>
</gene>
<keyword evidence="1" id="KW-1133">Transmembrane helix</keyword>
<dbReference type="Gramene" id="PVH65601">
    <property type="protein sequence ID" value="PVH65601"/>
    <property type="gene ID" value="PAHAL_1G035000"/>
</dbReference>
<protein>
    <submittedName>
        <fullName evidence="2">Uncharacterized protein</fullName>
    </submittedName>
</protein>
<accession>A0A2T8KTU1</accession>
<dbReference type="Proteomes" id="UP000243499">
    <property type="component" value="Chromosome 1"/>
</dbReference>
<dbReference type="AlphaFoldDB" id="A0A2T8KTU1"/>
<organism evidence="2">
    <name type="scientific">Panicum hallii</name>
    <dbReference type="NCBI Taxonomy" id="206008"/>
    <lineage>
        <taxon>Eukaryota</taxon>
        <taxon>Viridiplantae</taxon>
        <taxon>Streptophyta</taxon>
        <taxon>Embryophyta</taxon>
        <taxon>Tracheophyta</taxon>
        <taxon>Spermatophyta</taxon>
        <taxon>Magnoliopsida</taxon>
        <taxon>Liliopsida</taxon>
        <taxon>Poales</taxon>
        <taxon>Poaceae</taxon>
        <taxon>PACMAD clade</taxon>
        <taxon>Panicoideae</taxon>
        <taxon>Panicodae</taxon>
        <taxon>Paniceae</taxon>
        <taxon>Panicinae</taxon>
        <taxon>Panicum</taxon>
        <taxon>Panicum sect. Panicum</taxon>
    </lineage>
</organism>
<keyword evidence="1" id="KW-0472">Membrane</keyword>
<keyword evidence="1" id="KW-0812">Transmembrane</keyword>
<feature type="transmembrane region" description="Helical" evidence="1">
    <location>
        <begin position="21"/>
        <end position="44"/>
    </location>
</feature>
<reference evidence="2" key="1">
    <citation type="submission" date="2018-04" db="EMBL/GenBank/DDBJ databases">
        <title>WGS assembly of Panicum hallii.</title>
        <authorList>
            <person name="Lovell J."/>
            <person name="Jenkins J."/>
            <person name="Lowry D."/>
            <person name="Mamidi S."/>
            <person name="Sreedasyam A."/>
            <person name="Weng X."/>
            <person name="Barry K."/>
            <person name="Bonette J."/>
            <person name="Campitelli B."/>
            <person name="Daum C."/>
            <person name="Gordon S."/>
            <person name="Gould B."/>
            <person name="Lipzen A."/>
            <person name="Macqueen A."/>
            <person name="Palacio-Mejia J."/>
            <person name="Plott C."/>
            <person name="Shakirov E."/>
            <person name="Shu S."/>
            <person name="Yoshinaga Y."/>
            <person name="Zane M."/>
            <person name="Rokhsar D."/>
            <person name="Grimwood J."/>
            <person name="Schmutz J."/>
            <person name="Juenger T."/>
        </authorList>
    </citation>
    <scope>NUCLEOTIDE SEQUENCE [LARGE SCALE GENOMIC DNA]</scope>
    <source>
        <strain evidence="2">FIL2</strain>
    </source>
</reference>